<evidence type="ECO:0000259" key="1">
    <source>
        <dbReference type="PROSITE" id="PS51459"/>
    </source>
</evidence>
<reference evidence="2 3" key="1">
    <citation type="submission" date="2019-08" db="EMBL/GenBank/DDBJ databases">
        <title>In-depth cultivation of the pig gut microbiome towards novel bacterial diversity and tailored functional studies.</title>
        <authorList>
            <person name="Wylensek D."/>
            <person name="Hitch T.C.A."/>
            <person name="Clavel T."/>
        </authorList>
    </citation>
    <scope>NUCLEOTIDE SEQUENCE [LARGE SCALE GENOMIC DNA]</scope>
    <source>
        <strain evidence="2 3">WCA-693-APC-5D-A</strain>
    </source>
</reference>
<accession>A0A6I2UCD3</accession>
<dbReference type="InterPro" id="IPR006440">
    <property type="entry name" value="Doc"/>
</dbReference>
<dbReference type="PROSITE" id="PS51459">
    <property type="entry name" value="FIDO"/>
    <property type="match status" value="1"/>
</dbReference>
<feature type="domain" description="Fido" evidence="1">
    <location>
        <begin position="10"/>
        <end position="128"/>
    </location>
</feature>
<dbReference type="GeneID" id="96779103"/>
<name>A0A6I2UCD3_9FIRM</name>
<protein>
    <submittedName>
        <fullName evidence="2">Type II toxin-antitoxin system death-on-curing family toxin</fullName>
    </submittedName>
</protein>
<dbReference type="InterPro" id="IPR003812">
    <property type="entry name" value="Fido"/>
</dbReference>
<dbReference type="Pfam" id="PF02661">
    <property type="entry name" value="Fic"/>
    <property type="match status" value="1"/>
</dbReference>
<keyword evidence="3" id="KW-1185">Reference proteome</keyword>
<sequence>MSNTAENIQLLLADILSFHEELEKVFAMEKGIHDHGLLESAVHAPFQTFGGEDLYPDVYAKAARLCFGIAKDHPFRDGNKRTAVHAALVYLTINSIKLHYQDIELETAIIDVAAGNMTSDELAYWFQQHTDAKS</sequence>
<dbReference type="InterPro" id="IPR053737">
    <property type="entry name" value="Type_II_TA_Toxin"/>
</dbReference>
<evidence type="ECO:0000313" key="2">
    <source>
        <dbReference type="EMBL" id="MSU09168.1"/>
    </source>
</evidence>
<gene>
    <name evidence="2" type="ORF">FYJ84_09245</name>
</gene>
<proteinExistence type="predicted"/>
<dbReference type="PANTHER" id="PTHR39426">
    <property type="entry name" value="HOMOLOGY TO DEATH-ON-CURING PROTEIN OF PHAGE P1"/>
    <property type="match status" value="1"/>
</dbReference>
<dbReference type="SUPFAM" id="SSF140931">
    <property type="entry name" value="Fic-like"/>
    <property type="match status" value="1"/>
</dbReference>
<evidence type="ECO:0000313" key="3">
    <source>
        <dbReference type="Proteomes" id="UP000433181"/>
    </source>
</evidence>
<dbReference type="NCBIfam" id="TIGR01550">
    <property type="entry name" value="DOC_P1"/>
    <property type="match status" value="1"/>
</dbReference>
<dbReference type="AlphaFoldDB" id="A0A6I2UCD3"/>
<dbReference type="RefSeq" id="WP_154407337.1">
    <property type="nucleotide sequence ID" value="NZ_VUNR01000018.1"/>
</dbReference>
<comment type="caution">
    <text evidence="2">The sequence shown here is derived from an EMBL/GenBank/DDBJ whole genome shotgun (WGS) entry which is preliminary data.</text>
</comment>
<dbReference type="PIRSF" id="PIRSF018297">
    <property type="entry name" value="Doc"/>
    <property type="match status" value="1"/>
</dbReference>
<dbReference type="GO" id="GO:0016301">
    <property type="term" value="F:kinase activity"/>
    <property type="evidence" value="ECO:0007669"/>
    <property type="project" value="InterPro"/>
</dbReference>
<dbReference type="Gene3D" id="1.20.120.1870">
    <property type="entry name" value="Fic/DOC protein, Fido domain"/>
    <property type="match status" value="1"/>
</dbReference>
<organism evidence="2 3">
    <name type="scientific">Anaerovibrio slackiae</name>
    <dbReference type="NCBI Taxonomy" id="2652309"/>
    <lineage>
        <taxon>Bacteria</taxon>
        <taxon>Bacillati</taxon>
        <taxon>Bacillota</taxon>
        <taxon>Negativicutes</taxon>
        <taxon>Selenomonadales</taxon>
        <taxon>Selenomonadaceae</taxon>
        <taxon>Anaerovibrio</taxon>
    </lineage>
</organism>
<dbReference type="InterPro" id="IPR036597">
    <property type="entry name" value="Fido-like_dom_sf"/>
</dbReference>
<dbReference type="EMBL" id="VUNR01000018">
    <property type="protein sequence ID" value="MSU09168.1"/>
    <property type="molecule type" value="Genomic_DNA"/>
</dbReference>
<dbReference type="PANTHER" id="PTHR39426:SF1">
    <property type="entry name" value="HOMOLOGY TO DEATH-ON-CURING PROTEIN OF PHAGE P1"/>
    <property type="match status" value="1"/>
</dbReference>
<dbReference type="Proteomes" id="UP000433181">
    <property type="component" value="Unassembled WGS sequence"/>
</dbReference>